<keyword evidence="1" id="KW-0175">Coiled coil</keyword>
<name>A0A3P8KLP1_9BACT</name>
<keyword evidence="2" id="KW-1133">Transmembrane helix</keyword>
<reference evidence="3 4" key="1">
    <citation type="submission" date="2018-12" db="EMBL/GenBank/DDBJ databases">
        <authorList>
            <consortium name="Pathogen Informatics"/>
        </authorList>
    </citation>
    <scope>NUCLEOTIDE SEQUENCE [LARGE SCALE GENOMIC DNA]</scope>
    <source>
        <strain evidence="3 4">NCTC10126</strain>
    </source>
</reference>
<dbReference type="AlphaFoldDB" id="A0A3P8KLP1"/>
<feature type="transmembrane region" description="Helical" evidence="2">
    <location>
        <begin position="571"/>
        <end position="593"/>
    </location>
</feature>
<protein>
    <submittedName>
        <fullName evidence="3">Uncharacterized protein</fullName>
    </submittedName>
</protein>
<feature type="transmembrane region" description="Helical" evidence="2">
    <location>
        <begin position="59"/>
        <end position="78"/>
    </location>
</feature>
<proteinExistence type="predicted"/>
<feature type="transmembrane region" description="Helical" evidence="2">
    <location>
        <begin position="180"/>
        <end position="202"/>
    </location>
</feature>
<keyword evidence="2" id="KW-0472">Membrane</keyword>
<keyword evidence="2" id="KW-0812">Transmembrane</keyword>
<organism evidence="3 4">
    <name type="scientific">Mycoplasmopsis caviae</name>
    <dbReference type="NCBI Taxonomy" id="55603"/>
    <lineage>
        <taxon>Bacteria</taxon>
        <taxon>Bacillati</taxon>
        <taxon>Mycoplasmatota</taxon>
        <taxon>Mycoplasmoidales</taxon>
        <taxon>Metamycoplasmataceae</taxon>
        <taxon>Mycoplasmopsis</taxon>
    </lineage>
</organism>
<dbReference type="EMBL" id="UZVY01000001">
    <property type="protein sequence ID" value="VDR41658.1"/>
    <property type="molecule type" value="Genomic_DNA"/>
</dbReference>
<feature type="transmembrane region" description="Helical" evidence="2">
    <location>
        <begin position="20"/>
        <end position="39"/>
    </location>
</feature>
<feature type="transmembrane region" description="Helical" evidence="2">
    <location>
        <begin position="143"/>
        <end position="173"/>
    </location>
</feature>
<evidence type="ECO:0000313" key="3">
    <source>
        <dbReference type="EMBL" id="VDR41658.1"/>
    </source>
</evidence>
<gene>
    <name evidence="3" type="ORF">NCTC10126_00137</name>
</gene>
<evidence type="ECO:0000313" key="4">
    <source>
        <dbReference type="Proteomes" id="UP000280036"/>
    </source>
</evidence>
<evidence type="ECO:0000256" key="1">
    <source>
        <dbReference type="SAM" id="Coils"/>
    </source>
</evidence>
<dbReference type="OrthoDB" id="401337at2"/>
<dbReference type="Proteomes" id="UP000280036">
    <property type="component" value="Unassembled WGS sequence"/>
</dbReference>
<dbReference type="RefSeq" id="WP_126117940.1">
    <property type="nucleotide sequence ID" value="NZ_UZVY01000001.1"/>
</dbReference>
<accession>A0A3P8KLP1</accession>
<evidence type="ECO:0000256" key="2">
    <source>
        <dbReference type="SAM" id="Phobius"/>
    </source>
</evidence>
<sequence>MKNLIKLNFKTAYRNKGVLIMNFGFLPIMLLFGTILILFSNRGAIGDLLSLRTLATFYLYSSPMFILMASAVTSVYVFKMPQTEGLTYVLYSKPISRSQIFWSAFISSILINLINNIIVALFLTISESIFVSVIYWKSATISFIFKILLLHIVYILSAFLLCTLSTSFISLIFSKISAKGLYGITMSIFGLAPLVFGVSRLFSSYVEYSKISPVSKLNNIKRENLEPDIQTSFIKEDYALSNKKLSNNNLKIQGISNILNINSWIVNLYDDIVLMNEKQTGIDAMLGKSKIYNYYFYKKDLKTVLDGFNYLTKDNKKIYIINTNIASTAENGRQIISKWSLNKAVTEMSYKRNFIKWGDKYYDRIKYPYSLINIWNEHPNVFDQQLFDQINLKIQEFRSEFNQKISDRKAELENVRNTFDAYDNIIKEMNKKIYNSIFPLIANQFKFYLSAGDKSDEEQKFNNFIEQNKTYERRDILGQKLDIIDFDFQDITKGIFLATLIDNNMFEITKAFSLFTYDLYNKTKVALKDFSYADPENSKLFGALFVNSEHIDENKIDVHAYKVHMVSIFPAYLQFLIIITLAGILSTWGWAIYRKANLIK</sequence>
<feature type="coiled-coil region" evidence="1">
    <location>
        <begin position="412"/>
        <end position="474"/>
    </location>
</feature>